<dbReference type="GO" id="GO:0006890">
    <property type="term" value="P:retrograde vesicle-mediated transport, Golgi to endoplasmic reticulum"/>
    <property type="evidence" value="ECO:0007669"/>
    <property type="project" value="InterPro"/>
</dbReference>
<dbReference type="Proteomes" id="UP000053257">
    <property type="component" value="Unassembled WGS sequence"/>
</dbReference>
<protein>
    <recommendedName>
        <fullName evidence="3">RINT-1 family protein</fullName>
    </recommendedName>
</protein>
<dbReference type="GO" id="GO:0060628">
    <property type="term" value="P:regulation of ER to Golgi vesicle-mediated transport"/>
    <property type="evidence" value="ECO:0007669"/>
    <property type="project" value="TreeGrafter"/>
</dbReference>
<dbReference type="GO" id="GO:0070939">
    <property type="term" value="C:Dsl1/NZR complex"/>
    <property type="evidence" value="ECO:0007669"/>
    <property type="project" value="InterPro"/>
</dbReference>
<dbReference type="PANTHER" id="PTHR13520:SF0">
    <property type="entry name" value="RAD50-INTERACTING PROTEIN 1"/>
    <property type="match status" value="1"/>
</dbReference>
<proteinExistence type="predicted"/>
<dbReference type="HOGENOM" id="CLU_015529_0_0_1"/>
<dbReference type="PANTHER" id="PTHR13520">
    <property type="entry name" value="RAD50-INTERACTING PROTEIN 1 RINT-1"/>
    <property type="match status" value="1"/>
</dbReference>
<sequence>MDPGHIQSLLSPPSTVDAHKRAQEHLSVRFRTFQDVQTSEDFDEDVHNASQRNDELAQRLAQSQAEVTILITDTRSAAQEHLHTAQELSLLRHSLADELSFLSQELVSSLSGPEGKPTLLEDIETLHRNLKELESVKAYIQVAEHALKISEKAVTKAQLHTSPFDCIAQYEQLQAFVNKVSTAGKQVEDASGQQKLYLVKFVESIRERTWNGIKSALTTTLVEASEKLQWPSVVNYAAANVEDRAVFERAFHNLVKLQRIGNKLHTSLHYERTERDGLYAIQALVQPVSLRFKYHFEGTRQTNRLDKPEWYFTHVLNASHEHRSFMETTVQSLLAQTEYKNVNAWREFTLLLLPLLSRKLRKTVPALIVHPPVLAHTIYQALTFDSSLREEGFELDGTSAASNKGKDAEETKWQGISEVILGRKEWFEAWMEGERVFALDQYMQIISAQDAWLIADDSEDPDEDSSIDRELKPTNSARRIKALVEQVTDRYSPLPQFGHRTRFLITVQLPLLESYQARISSSLDAFETLSSTFMRAVPGALGSDVGRLGDSRRLTSGVEGTQRLCKALVSAKYMAAAMEAWGEDLFFLELWAEISHKAALRARAEATASLPHPKSTVEEEVPEGTIFEELVTQYSKLVGRAEDMIMHSVCHEVEAGLKQHFVNGGSVQGTPASASPADDIALPPTLLAPVALLSAQLTFIQASLPQTTVTTLYRRIASHLSTHILQRAIMYRGRGRIPPHEGRALRAEAELWVQTCRHALAPNSARAEGPWRPLLQAARVIGAQDDVWAQLVEATLGMADDETWETQMRELVGVAELSREEMGQVIRTRTDCER</sequence>
<evidence type="ECO:0000313" key="2">
    <source>
        <dbReference type="Proteomes" id="UP000053257"/>
    </source>
</evidence>
<evidence type="ECO:0000313" key="1">
    <source>
        <dbReference type="EMBL" id="KIP06921.1"/>
    </source>
</evidence>
<keyword evidence="2" id="KW-1185">Reference proteome</keyword>
<dbReference type="PROSITE" id="PS51386">
    <property type="entry name" value="RINT1_TIP20"/>
    <property type="match status" value="1"/>
</dbReference>
<dbReference type="AlphaFoldDB" id="A0A0C3RY33"/>
<dbReference type="InterPro" id="IPR007528">
    <property type="entry name" value="RINT1_Tip20"/>
</dbReference>
<dbReference type="STRING" id="745531.A0A0C3RY33"/>
<dbReference type="InterPro" id="IPR042042">
    <property type="entry name" value="Tip20p_domB"/>
</dbReference>
<dbReference type="Gene3D" id="1.20.58.1420">
    <property type="entry name" value="Dsl1p vesicle tethering complex, Tip20p subunit, domain B"/>
    <property type="match status" value="1"/>
</dbReference>
<dbReference type="EMBL" id="KN840507">
    <property type="protein sequence ID" value="KIP06921.1"/>
    <property type="molecule type" value="Genomic_DNA"/>
</dbReference>
<dbReference type="GO" id="GO:0006888">
    <property type="term" value="P:endoplasmic reticulum to Golgi vesicle-mediated transport"/>
    <property type="evidence" value="ECO:0007669"/>
    <property type="project" value="InterPro"/>
</dbReference>
<name>A0A0C3RY33_PHLG1</name>
<reference evidence="1 2" key="1">
    <citation type="journal article" date="2014" name="PLoS Genet.">
        <title>Analysis of the Phlebiopsis gigantea genome, transcriptome and secretome provides insight into its pioneer colonization strategies of wood.</title>
        <authorList>
            <person name="Hori C."/>
            <person name="Ishida T."/>
            <person name="Igarashi K."/>
            <person name="Samejima M."/>
            <person name="Suzuki H."/>
            <person name="Master E."/>
            <person name="Ferreira P."/>
            <person name="Ruiz-Duenas F.J."/>
            <person name="Held B."/>
            <person name="Canessa P."/>
            <person name="Larrondo L.F."/>
            <person name="Schmoll M."/>
            <person name="Druzhinina I.S."/>
            <person name="Kubicek C.P."/>
            <person name="Gaskell J.A."/>
            <person name="Kersten P."/>
            <person name="St John F."/>
            <person name="Glasner J."/>
            <person name="Sabat G."/>
            <person name="Splinter BonDurant S."/>
            <person name="Syed K."/>
            <person name="Yadav J."/>
            <person name="Mgbeahuruike A.C."/>
            <person name="Kovalchuk A."/>
            <person name="Asiegbu F.O."/>
            <person name="Lackner G."/>
            <person name="Hoffmeister D."/>
            <person name="Rencoret J."/>
            <person name="Gutierrez A."/>
            <person name="Sun H."/>
            <person name="Lindquist E."/>
            <person name="Barry K."/>
            <person name="Riley R."/>
            <person name="Grigoriev I.V."/>
            <person name="Henrissat B."/>
            <person name="Kues U."/>
            <person name="Berka R.M."/>
            <person name="Martinez A.T."/>
            <person name="Covert S.F."/>
            <person name="Blanchette R.A."/>
            <person name="Cullen D."/>
        </authorList>
    </citation>
    <scope>NUCLEOTIDE SEQUENCE [LARGE SCALE GENOMIC DNA]</scope>
    <source>
        <strain evidence="1 2">11061_1 CR5-6</strain>
    </source>
</reference>
<evidence type="ECO:0008006" key="3">
    <source>
        <dbReference type="Google" id="ProtNLM"/>
    </source>
</evidence>
<organism evidence="1 2">
    <name type="scientific">Phlebiopsis gigantea (strain 11061_1 CR5-6)</name>
    <name type="common">White-rot fungus</name>
    <name type="synonym">Peniophora gigantea</name>
    <dbReference type="NCBI Taxonomy" id="745531"/>
    <lineage>
        <taxon>Eukaryota</taxon>
        <taxon>Fungi</taxon>
        <taxon>Dikarya</taxon>
        <taxon>Basidiomycota</taxon>
        <taxon>Agaricomycotina</taxon>
        <taxon>Agaricomycetes</taxon>
        <taxon>Polyporales</taxon>
        <taxon>Phanerochaetaceae</taxon>
        <taxon>Phlebiopsis</taxon>
    </lineage>
</organism>
<accession>A0A0C3RY33</accession>
<dbReference type="Gene3D" id="1.20.58.670">
    <property type="entry name" value="Dsl1p vesicle tethering complex, Tip20p subunit, domain D"/>
    <property type="match status" value="1"/>
</dbReference>
<dbReference type="Pfam" id="PF04437">
    <property type="entry name" value="RINT1_TIP1"/>
    <property type="match status" value="1"/>
</dbReference>
<dbReference type="OrthoDB" id="407410at2759"/>
<gene>
    <name evidence="1" type="ORF">PHLGIDRAFT_127960</name>
</gene>
<dbReference type="InterPro" id="IPR042044">
    <property type="entry name" value="EXOC6PINT-1/Sec15/Tip20_C_dom2"/>
</dbReference>